<protein>
    <submittedName>
        <fullName evidence="1">Uncharacterized protein</fullName>
    </submittedName>
</protein>
<reference evidence="1 2" key="1">
    <citation type="submission" date="2017-07" db="EMBL/GenBank/DDBJ databases">
        <authorList>
            <person name="Talla V."/>
            <person name="Backstrom N."/>
        </authorList>
    </citation>
    <scope>NUCLEOTIDE SEQUENCE [LARGE SCALE GENOMIC DNA]</scope>
</reference>
<accession>A0A5E4R5E5</accession>
<dbReference type="Proteomes" id="UP000324832">
    <property type="component" value="Unassembled WGS sequence"/>
</dbReference>
<dbReference type="AlphaFoldDB" id="A0A5E4R5E5"/>
<evidence type="ECO:0000313" key="1">
    <source>
        <dbReference type="EMBL" id="VVD05025.1"/>
    </source>
</evidence>
<keyword evidence="2" id="KW-1185">Reference proteome</keyword>
<name>A0A5E4R5E5_9NEOP</name>
<dbReference type="EMBL" id="FZQP02006926">
    <property type="protein sequence ID" value="VVD05025.1"/>
    <property type="molecule type" value="Genomic_DNA"/>
</dbReference>
<evidence type="ECO:0000313" key="2">
    <source>
        <dbReference type="Proteomes" id="UP000324832"/>
    </source>
</evidence>
<gene>
    <name evidence="1" type="ORF">LSINAPIS_LOCUS14648</name>
</gene>
<organism evidence="1 2">
    <name type="scientific">Leptidea sinapis</name>
    <dbReference type="NCBI Taxonomy" id="189913"/>
    <lineage>
        <taxon>Eukaryota</taxon>
        <taxon>Metazoa</taxon>
        <taxon>Ecdysozoa</taxon>
        <taxon>Arthropoda</taxon>
        <taxon>Hexapoda</taxon>
        <taxon>Insecta</taxon>
        <taxon>Pterygota</taxon>
        <taxon>Neoptera</taxon>
        <taxon>Endopterygota</taxon>
        <taxon>Lepidoptera</taxon>
        <taxon>Glossata</taxon>
        <taxon>Ditrysia</taxon>
        <taxon>Papilionoidea</taxon>
        <taxon>Pieridae</taxon>
        <taxon>Dismorphiinae</taxon>
        <taxon>Leptidea</taxon>
    </lineage>
</organism>
<sequence>MKDASPRNPVLRYLLRLVRVGVVFLESNGGLTILEHVISRNENSMERLVVQGKRARGRSPTRWIDAITKATESTIVQCTRNAPYRGYFIHINPSAYFQNRYKVRLLSQIHSIKMLDTTYFNLLVLVDEMEMIEHCIDGEYLESQESNARIEPLKKMALNISTLAQIIVLQILPLRDKTSNLQALNLKTELGRRKIAVTFRTFSFMSFCGVLRLRLRHLTSGGGGQITLHSFPNPDKEPDRFRSWIYAVKGDIILALDNKVIPI</sequence>
<proteinExistence type="predicted"/>